<feature type="domain" description="Fibronectin type III-like" evidence="7">
    <location>
        <begin position="656"/>
        <end position="725"/>
    </location>
</feature>
<evidence type="ECO:0000256" key="1">
    <source>
        <dbReference type="ARBA" id="ARBA00000448"/>
    </source>
</evidence>
<comment type="caution">
    <text evidence="8">The sequence shown here is derived from an EMBL/GenBank/DDBJ whole genome shotgun (WGS) entry which is preliminary data.</text>
</comment>
<evidence type="ECO:0000256" key="3">
    <source>
        <dbReference type="ARBA" id="ARBA00012744"/>
    </source>
</evidence>
<keyword evidence="4" id="KW-0732">Signal</keyword>
<name>A0ABX0UDX1_9FLAO</name>
<dbReference type="GO" id="GO:0008422">
    <property type="term" value="F:beta-glucosidase activity"/>
    <property type="evidence" value="ECO:0007669"/>
    <property type="project" value="UniProtKB-EC"/>
</dbReference>
<sequence length="737" mass="81841">MKNISILIAFLTLGVLSAQEKSIEQRIDSVMSLMTLQEKIGQMNQVNGRSAITGPNTYEPEFEKIIKKGMLGSVLNASGVDYTRTLQKLAVEETRLGIPLLFGYDVIHGWKTIFPIPLAESASWDLEAIEKGARIAAIEASAAGQHWTFAPMVDIARDSRWGRIMEGAGEDPYLGSKIAAARVHGFQGNDLSANNTIAACAKHFAAYGAAEGGRDYNTVDVSERTLRDIYLPPFKAALDAGVQTFMSGFNEISGVPATGNKFLLDQILRKEWGFDGFVVSDANSVAEMINHGFTENEYEATKLAVNAGCDMDMSSLSYYNELKKAIHAGDVPMVKVNNSVRRILRVKFKLGLFDDPFKYCDNKREKEMILSKEHKDIARDAARKSFVLLKNEKQILPLNKEIKKIAVIGPLADSKRDMIAGWKAKGEPKDVITLLDGLKNSVARKSEVLYAKGCEIEGDNKSKFGKAIEIAKKSDVIVLAIGEGFGMSAENRNRADINIPGVQVELAKELSKLNKPIVVVLFNGRPLTMPWISENVPSILEAWFPGVQAGNALADVIFGNYNPSGKLPVSFPIHVGQTPMYYNYKNTGRPIREDSFNWQTKYLDVPNRPYYPFGFGLSYTTFQYSDLILSKKGVGFDEEFEVRVKLKNTGKYDGSEVAQLYVRDLFGSVTRPVKELKGFEKVFLKAGEEKVVTFKLISDDFRFHNIDMDFVAEPGEFKVFVGGNSNNVIETDFFLVK</sequence>
<gene>
    <name evidence="8" type="ORF">FHR24_003028</name>
</gene>
<keyword evidence="9" id="KW-1185">Reference proteome</keyword>
<evidence type="ECO:0000256" key="6">
    <source>
        <dbReference type="ARBA" id="ARBA00023295"/>
    </source>
</evidence>
<dbReference type="EMBL" id="JAASQL010000008">
    <property type="protein sequence ID" value="NIJ46539.1"/>
    <property type="molecule type" value="Genomic_DNA"/>
</dbReference>
<evidence type="ECO:0000313" key="8">
    <source>
        <dbReference type="EMBL" id="NIJ46539.1"/>
    </source>
</evidence>
<keyword evidence="5 8" id="KW-0378">Hydrolase</keyword>
<organism evidence="8 9">
    <name type="scientific">Wenyingzhuangia heitensis</name>
    <dbReference type="NCBI Taxonomy" id="1487859"/>
    <lineage>
        <taxon>Bacteria</taxon>
        <taxon>Pseudomonadati</taxon>
        <taxon>Bacteroidota</taxon>
        <taxon>Flavobacteriia</taxon>
        <taxon>Flavobacteriales</taxon>
        <taxon>Flavobacteriaceae</taxon>
        <taxon>Wenyingzhuangia</taxon>
    </lineage>
</organism>
<dbReference type="PRINTS" id="PR00133">
    <property type="entry name" value="GLHYDRLASE3"/>
</dbReference>
<dbReference type="Gene3D" id="2.60.40.10">
    <property type="entry name" value="Immunoglobulins"/>
    <property type="match status" value="1"/>
</dbReference>
<evidence type="ECO:0000259" key="7">
    <source>
        <dbReference type="SMART" id="SM01217"/>
    </source>
</evidence>
<dbReference type="PANTHER" id="PTHR30620">
    <property type="entry name" value="PERIPLASMIC BETA-GLUCOSIDASE-RELATED"/>
    <property type="match status" value="1"/>
</dbReference>
<dbReference type="SMART" id="SM01217">
    <property type="entry name" value="Fn3_like"/>
    <property type="match status" value="1"/>
</dbReference>
<dbReference type="InterPro" id="IPR026891">
    <property type="entry name" value="Fn3-like"/>
</dbReference>
<dbReference type="InterPro" id="IPR001764">
    <property type="entry name" value="Glyco_hydro_3_N"/>
</dbReference>
<accession>A0ABX0UDX1</accession>
<dbReference type="SUPFAM" id="SSF51445">
    <property type="entry name" value="(Trans)glycosidases"/>
    <property type="match status" value="1"/>
</dbReference>
<dbReference type="SUPFAM" id="SSF52279">
    <property type="entry name" value="Beta-D-glucan exohydrolase, C-terminal domain"/>
    <property type="match status" value="1"/>
</dbReference>
<dbReference type="InterPro" id="IPR013783">
    <property type="entry name" value="Ig-like_fold"/>
</dbReference>
<dbReference type="EC" id="3.2.1.21" evidence="3"/>
<evidence type="ECO:0000256" key="4">
    <source>
        <dbReference type="ARBA" id="ARBA00022729"/>
    </source>
</evidence>
<protein>
    <recommendedName>
        <fullName evidence="3">beta-glucosidase</fullName>
        <ecNumber evidence="3">3.2.1.21</ecNumber>
    </recommendedName>
</protein>
<dbReference type="InterPro" id="IPR017853">
    <property type="entry name" value="GH"/>
</dbReference>
<dbReference type="Gene3D" id="3.20.20.300">
    <property type="entry name" value="Glycoside hydrolase, family 3, N-terminal domain"/>
    <property type="match status" value="1"/>
</dbReference>
<dbReference type="Pfam" id="PF14310">
    <property type="entry name" value="Fn3-like"/>
    <property type="match status" value="1"/>
</dbReference>
<evidence type="ECO:0000256" key="5">
    <source>
        <dbReference type="ARBA" id="ARBA00022801"/>
    </source>
</evidence>
<dbReference type="InterPro" id="IPR036881">
    <property type="entry name" value="Glyco_hydro_3_C_sf"/>
</dbReference>
<dbReference type="InterPro" id="IPR002772">
    <property type="entry name" value="Glyco_hydro_3_C"/>
</dbReference>
<proteinExistence type="inferred from homology"/>
<dbReference type="Pfam" id="PF01915">
    <property type="entry name" value="Glyco_hydro_3_C"/>
    <property type="match status" value="1"/>
</dbReference>
<evidence type="ECO:0000256" key="2">
    <source>
        <dbReference type="ARBA" id="ARBA00005336"/>
    </source>
</evidence>
<dbReference type="Proteomes" id="UP000745859">
    <property type="component" value="Unassembled WGS sequence"/>
</dbReference>
<dbReference type="Gene3D" id="3.40.50.1700">
    <property type="entry name" value="Glycoside hydrolase family 3 C-terminal domain"/>
    <property type="match status" value="1"/>
</dbReference>
<dbReference type="Pfam" id="PF00933">
    <property type="entry name" value="Glyco_hydro_3"/>
    <property type="match status" value="1"/>
</dbReference>
<evidence type="ECO:0000313" key="9">
    <source>
        <dbReference type="Proteomes" id="UP000745859"/>
    </source>
</evidence>
<comment type="similarity">
    <text evidence="2">Belongs to the glycosyl hydrolase 3 family.</text>
</comment>
<dbReference type="PANTHER" id="PTHR30620:SF16">
    <property type="entry name" value="LYSOSOMAL BETA GLUCOSIDASE"/>
    <property type="match status" value="1"/>
</dbReference>
<keyword evidence="6 8" id="KW-0326">Glycosidase</keyword>
<dbReference type="InterPro" id="IPR051915">
    <property type="entry name" value="Cellulose_Degrad_GH3"/>
</dbReference>
<reference evidence="8 9" key="1">
    <citation type="submission" date="2020-03" db="EMBL/GenBank/DDBJ databases">
        <title>Genomic Encyclopedia of Type Strains, Phase IV (KMG-IV): sequencing the most valuable type-strain genomes for metagenomic binning, comparative biology and taxonomic classification.</title>
        <authorList>
            <person name="Goeker M."/>
        </authorList>
    </citation>
    <scope>NUCLEOTIDE SEQUENCE [LARGE SCALE GENOMIC DNA]</scope>
    <source>
        <strain evidence="8 9">DSM 101599</strain>
    </source>
</reference>
<comment type="catalytic activity">
    <reaction evidence="1">
        <text>Hydrolysis of terminal, non-reducing beta-D-glucosyl residues with release of beta-D-glucose.</text>
        <dbReference type="EC" id="3.2.1.21"/>
    </reaction>
</comment>
<dbReference type="InterPro" id="IPR036962">
    <property type="entry name" value="Glyco_hydro_3_N_sf"/>
</dbReference>
<dbReference type="RefSeq" id="WP_167190847.1">
    <property type="nucleotide sequence ID" value="NZ_JAASQL010000008.1"/>
</dbReference>